<dbReference type="EMBL" id="PCRN01000084">
    <property type="protein sequence ID" value="PIP22099.1"/>
    <property type="molecule type" value="Genomic_DNA"/>
</dbReference>
<dbReference type="InterPro" id="IPR016181">
    <property type="entry name" value="Acyl_CoA_acyltransferase"/>
</dbReference>
<gene>
    <name evidence="2" type="ORF">COX38_02510</name>
</gene>
<evidence type="ECO:0000259" key="1">
    <source>
        <dbReference type="PROSITE" id="PS51186"/>
    </source>
</evidence>
<dbReference type="PANTHER" id="PTHR47542:SF2">
    <property type="entry name" value="ACYL-COA N-ACYLTRANSFERASES (NAT) SUPERFAMILY PROTEIN"/>
    <property type="match status" value="1"/>
</dbReference>
<dbReference type="GO" id="GO:0016747">
    <property type="term" value="F:acyltransferase activity, transferring groups other than amino-acyl groups"/>
    <property type="evidence" value="ECO:0007669"/>
    <property type="project" value="InterPro"/>
</dbReference>
<organism evidence="2 3">
    <name type="scientific">Candidatus Nealsonbacteria bacterium CG23_combo_of_CG06-09_8_20_14_all_39_25</name>
    <dbReference type="NCBI Taxonomy" id="1974723"/>
    <lineage>
        <taxon>Bacteria</taxon>
        <taxon>Candidatus Nealsoniibacteriota</taxon>
    </lineage>
</organism>
<comment type="caution">
    <text evidence="2">The sequence shown here is derived from an EMBL/GenBank/DDBJ whole genome shotgun (WGS) entry which is preliminary data.</text>
</comment>
<dbReference type="Gene3D" id="3.40.630.30">
    <property type="match status" value="1"/>
</dbReference>
<sequence length="73" mass="8358">MAPGWREKGIGQALTSRLIECLQKSNAKEVFLYVRPENKVAVSFYQKLGFEIVETIKHFYRNGDDAYSMKKGA</sequence>
<protein>
    <recommendedName>
        <fullName evidence="1">N-acetyltransferase domain-containing protein</fullName>
    </recommendedName>
</protein>
<feature type="domain" description="N-acetyltransferase" evidence="1">
    <location>
        <begin position="1"/>
        <end position="73"/>
    </location>
</feature>
<dbReference type="Proteomes" id="UP000229054">
    <property type="component" value="Unassembled WGS sequence"/>
</dbReference>
<dbReference type="SUPFAM" id="SSF55729">
    <property type="entry name" value="Acyl-CoA N-acyltransferases (Nat)"/>
    <property type="match status" value="1"/>
</dbReference>
<accession>A0A2G9YS83</accession>
<dbReference type="PROSITE" id="PS51186">
    <property type="entry name" value="GNAT"/>
    <property type="match status" value="1"/>
</dbReference>
<reference evidence="2 3" key="1">
    <citation type="submission" date="2017-09" db="EMBL/GenBank/DDBJ databases">
        <title>Depth-based differentiation of microbial function through sediment-hosted aquifers and enrichment of novel symbionts in the deep terrestrial subsurface.</title>
        <authorList>
            <person name="Probst A.J."/>
            <person name="Ladd B."/>
            <person name="Jarett J.K."/>
            <person name="Geller-Mcgrath D.E."/>
            <person name="Sieber C.M."/>
            <person name="Emerson J.B."/>
            <person name="Anantharaman K."/>
            <person name="Thomas B.C."/>
            <person name="Malmstrom R."/>
            <person name="Stieglmeier M."/>
            <person name="Klingl A."/>
            <person name="Woyke T."/>
            <person name="Ryan C.M."/>
            <person name="Banfield J.F."/>
        </authorList>
    </citation>
    <scope>NUCLEOTIDE SEQUENCE [LARGE SCALE GENOMIC DNA]</scope>
    <source>
        <strain evidence="2">CG23_combo_of_CG06-09_8_20_14_all_39_25</strain>
    </source>
</reference>
<evidence type="ECO:0000313" key="3">
    <source>
        <dbReference type="Proteomes" id="UP000229054"/>
    </source>
</evidence>
<dbReference type="InterPro" id="IPR000182">
    <property type="entry name" value="GNAT_dom"/>
</dbReference>
<dbReference type="AlphaFoldDB" id="A0A2G9YS83"/>
<name>A0A2G9YS83_9BACT</name>
<evidence type="ECO:0000313" key="2">
    <source>
        <dbReference type="EMBL" id="PIP22099.1"/>
    </source>
</evidence>
<dbReference type="Pfam" id="PF00583">
    <property type="entry name" value="Acetyltransf_1"/>
    <property type="match status" value="1"/>
</dbReference>
<proteinExistence type="predicted"/>
<dbReference type="PANTHER" id="PTHR47542">
    <property type="entry name" value="ACYL-COA N-ACYLTRANSFERASES (NAT) SUPERFAMILY PROTEIN"/>
    <property type="match status" value="1"/>
</dbReference>